<proteinExistence type="predicted"/>
<dbReference type="EMBL" id="JACJQU010000003">
    <property type="protein sequence ID" value="MBD2293472.1"/>
    <property type="molecule type" value="Genomic_DNA"/>
</dbReference>
<protein>
    <submittedName>
        <fullName evidence="2">Uncharacterized protein</fullName>
    </submittedName>
</protein>
<name>A0A926WFG8_9NOST</name>
<dbReference type="AlphaFoldDB" id="A0A926WFG8"/>
<dbReference type="RefSeq" id="WP_190558913.1">
    <property type="nucleotide sequence ID" value="NZ_JACJQU010000003.1"/>
</dbReference>
<gene>
    <name evidence="2" type="ORF">H6G06_08215</name>
</gene>
<sequence length="159" mass="16466">MFYRLFLNSTLALASVFTVQHAALAQSVDVPFIGTVPVQATFTEIIFPPLEPVIVGGSNGIPSKFEPQTPATVTVQTSTNATITVSAPVLVSGASQDPPGTIKIGYVRFGSTTVSSDVGGGNGSLPAGTNDLEVSMLVERPTAFLAGDYTYTVTLTITP</sequence>
<comment type="caution">
    <text evidence="2">The sequence shown here is derived from an EMBL/GenBank/DDBJ whole genome shotgun (WGS) entry which is preliminary data.</text>
</comment>
<dbReference type="Proteomes" id="UP000662185">
    <property type="component" value="Unassembled WGS sequence"/>
</dbReference>
<keyword evidence="3" id="KW-1185">Reference proteome</keyword>
<keyword evidence="1" id="KW-0732">Signal</keyword>
<evidence type="ECO:0000313" key="2">
    <source>
        <dbReference type="EMBL" id="MBD2293472.1"/>
    </source>
</evidence>
<feature type="signal peptide" evidence="1">
    <location>
        <begin position="1"/>
        <end position="22"/>
    </location>
</feature>
<evidence type="ECO:0000313" key="3">
    <source>
        <dbReference type="Proteomes" id="UP000662185"/>
    </source>
</evidence>
<feature type="chain" id="PRO_5037485272" evidence="1">
    <location>
        <begin position="23"/>
        <end position="159"/>
    </location>
</feature>
<evidence type="ECO:0000256" key="1">
    <source>
        <dbReference type="SAM" id="SignalP"/>
    </source>
</evidence>
<organism evidence="2 3">
    <name type="scientific">Anabaena sphaerica FACHB-251</name>
    <dbReference type="NCBI Taxonomy" id="2692883"/>
    <lineage>
        <taxon>Bacteria</taxon>
        <taxon>Bacillati</taxon>
        <taxon>Cyanobacteriota</taxon>
        <taxon>Cyanophyceae</taxon>
        <taxon>Nostocales</taxon>
        <taxon>Nostocaceae</taxon>
        <taxon>Anabaena</taxon>
    </lineage>
</organism>
<reference evidence="3" key="1">
    <citation type="journal article" date="2020" name="ISME J.">
        <title>Comparative genomics reveals insights into cyanobacterial evolution and habitat adaptation.</title>
        <authorList>
            <person name="Chen M.Y."/>
            <person name="Teng W.K."/>
            <person name="Zhao L."/>
            <person name="Hu C.X."/>
            <person name="Zhou Y.K."/>
            <person name="Han B.P."/>
            <person name="Song L.R."/>
            <person name="Shu W.S."/>
        </authorList>
    </citation>
    <scope>NUCLEOTIDE SEQUENCE [LARGE SCALE GENOMIC DNA]</scope>
    <source>
        <strain evidence="3">FACHB-251</strain>
    </source>
</reference>
<accession>A0A926WFG8</accession>